<evidence type="ECO:0000259" key="2">
    <source>
        <dbReference type="Pfam" id="PF25349"/>
    </source>
</evidence>
<dbReference type="Proteomes" id="UP001632038">
    <property type="component" value="Unassembled WGS sequence"/>
</dbReference>
<feature type="compositionally biased region" description="Low complexity" evidence="1">
    <location>
        <begin position="11"/>
        <end position="37"/>
    </location>
</feature>
<proteinExistence type="predicted"/>
<sequence length="146" mass="16213">MITCIFLSTSTFTSPSMSSSSSPNPSSPKSTPTQTHSGHNIMKSINDKWQVQYSRFINYSSVTCTRTHPSLSPVEKSRRSRGSWISTAAATLKLAYRRSPTGLCESVITISLQSQVLVSEEHYVSKMLFSWVSGKGVQGYFYELID</sequence>
<dbReference type="InterPro" id="IPR057619">
    <property type="entry name" value="PH_PHS1"/>
</dbReference>
<accession>A0ABD3DV43</accession>
<organism evidence="3 4">
    <name type="scientific">Castilleja foliolosa</name>
    <dbReference type="NCBI Taxonomy" id="1961234"/>
    <lineage>
        <taxon>Eukaryota</taxon>
        <taxon>Viridiplantae</taxon>
        <taxon>Streptophyta</taxon>
        <taxon>Embryophyta</taxon>
        <taxon>Tracheophyta</taxon>
        <taxon>Spermatophyta</taxon>
        <taxon>Magnoliopsida</taxon>
        <taxon>eudicotyledons</taxon>
        <taxon>Gunneridae</taxon>
        <taxon>Pentapetalae</taxon>
        <taxon>asterids</taxon>
        <taxon>lamiids</taxon>
        <taxon>Lamiales</taxon>
        <taxon>Orobanchaceae</taxon>
        <taxon>Pedicularideae</taxon>
        <taxon>Castillejinae</taxon>
        <taxon>Castilleja</taxon>
    </lineage>
</organism>
<dbReference type="AlphaFoldDB" id="A0ABD3DV43"/>
<name>A0ABD3DV43_9LAMI</name>
<protein>
    <recommendedName>
        <fullName evidence="2">Poor homologous synapsis 1 PH domain-containing protein</fullName>
    </recommendedName>
</protein>
<comment type="caution">
    <text evidence="3">The sequence shown here is derived from an EMBL/GenBank/DDBJ whole genome shotgun (WGS) entry which is preliminary data.</text>
</comment>
<keyword evidence="4" id="KW-1185">Reference proteome</keyword>
<evidence type="ECO:0000313" key="4">
    <source>
        <dbReference type="Proteomes" id="UP001632038"/>
    </source>
</evidence>
<evidence type="ECO:0000313" key="3">
    <source>
        <dbReference type="EMBL" id="KAL3645377.1"/>
    </source>
</evidence>
<gene>
    <name evidence="3" type="ORF">CASFOL_010557</name>
</gene>
<dbReference type="EMBL" id="JAVIJP010000013">
    <property type="protein sequence ID" value="KAL3645377.1"/>
    <property type="molecule type" value="Genomic_DNA"/>
</dbReference>
<evidence type="ECO:0000256" key="1">
    <source>
        <dbReference type="SAM" id="MobiDB-lite"/>
    </source>
</evidence>
<feature type="domain" description="Poor homologous synapsis 1 PH" evidence="2">
    <location>
        <begin position="47"/>
        <end position="138"/>
    </location>
</feature>
<dbReference type="Pfam" id="PF25349">
    <property type="entry name" value="PH_PHS1"/>
    <property type="match status" value="1"/>
</dbReference>
<reference evidence="4" key="1">
    <citation type="journal article" date="2024" name="IScience">
        <title>Strigolactones Initiate the Formation of Haustorium-like Structures in Castilleja.</title>
        <authorList>
            <person name="Buerger M."/>
            <person name="Peterson D."/>
            <person name="Chory J."/>
        </authorList>
    </citation>
    <scope>NUCLEOTIDE SEQUENCE [LARGE SCALE GENOMIC DNA]</scope>
</reference>
<feature type="region of interest" description="Disordered" evidence="1">
    <location>
        <begin position="11"/>
        <end position="39"/>
    </location>
</feature>